<evidence type="ECO:0000259" key="5">
    <source>
        <dbReference type="Pfam" id="PF04542"/>
    </source>
</evidence>
<keyword evidence="8" id="KW-1185">Reference proteome</keyword>
<dbReference type="InterPro" id="IPR036388">
    <property type="entry name" value="WH-like_DNA-bd_sf"/>
</dbReference>
<dbReference type="Pfam" id="PF04542">
    <property type="entry name" value="Sigma70_r2"/>
    <property type="match status" value="1"/>
</dbReference>
<dbReference type="Proteomes" id="UP000246099">
    <property type="component" value="Chromosome"/>
</dbReference>
<dbReference type="NCBIfam" id="TIGR02937">
    <property type="entry name" value="sigma70-ECF"/>
    <property type="match status" value="1"/>
</dbReference>
<feature type="domain" description="RNA polymerase sigma factor 70 region 4 type 2" evidence="6">
    <location>
        <begin position="96"/>
        <end position="148"/>
    </location>
</feature>
<keyword evidence="4" id="KW-0804">Transcription</keyword>
<dbReference type="Gene3D" id="1.10.10.10">
    <property type="entry name" value="Winged helix-like DNA-binding domain superfamily/Winged helix DNA-binding domain"/>
    <property type="match status" value="1"/>
</dbReference>
<dbReference type="CDD" id="cd06171">
    <property type="entry name" value="Sigma70_r4"/>
    <property type="match status" value="1"/>
</dbReference>
<dbReference type="EMBL" id="CP029600">
    <property type="protein sequence ID" value="AWO00444.1"/>
    <property type="molecule type" value="Genomic_DNA"/>
</dbReference>
<dbReference type="InterPro" id="IPR007627">
    <property type="entry name" value="RNA_pol_sigma70_r2"/>
</dbReference>
<feature type="domain" description="RNA polymerase sigma-70 region 2" evidence="5">
    <location>
        <begin position="2"/>
        <end position="65"/>
    </location>
</feature>
<name>A0ABM6W935_9BACT</name>
<dbReference type="Gene3D" id="1.10.1740.10">
    <property type="match status" value="1"/>
</dbReference>
<dbReference type="InterPro" id="IPR039425">
    <property type="entry name" value="RNA_pol_sigma-70-like"/>
</dbReference>
<dbReference type="InterPro" id="IPR014327">
    <property type="entry name" value="RNA_pol_sigma70_bacteroid"/>
</dbReference>
<evidence type="ECO:0000313" key="8">
    <source>
        <dbReference type="Proteomes" id="UP000246099"/>
    </source>
</evidence>
<dbReference type="SUPFAM" id="SSF88946">
    <property type="entry name" value="Sigma2 domain of RNA polymerase sigma factors"/>
    <property type="match status" value="1"/>
</dbReference>
<evidence type="ECO:0000313" key="7">
    <source>
        <dbReference type="EMBL" id="AWO00444.1"/>
    </source>
</evidence>
<accession>A0ABM6W935</accession>
<dbReference type="SUPFAM" id="SSF88659">
    <property type="entry name" value="Sigma3 and sigma4 domains of RNA polymerase sigma factors"/>
    <property type="match status" value="1"/>
</dbReference>
<gene>
    <name evidence="7" type="ORF">DLD77_01340</name>
</gene>
<reference evidence="7 8" key="1">
    <citation type="submission" date="2018-05" db="EMBL/GenBank/DDBJ databases">
        <title>Chitinophaga sp. nov., isolated from rhizosphere soil of Alhagi.</title>
        <authorList>
            <person name="Liu Y."/>
        </authorList>
    </citation>
    <scope>NUCLEOTIDE SEQUENCE [LARGE SCALE GENOMIC DNA]</scope>
    <source>
        <strain evidence="7 8">T22</strain>
    </source>
</reference>
<evidence type="ECO:0000256" key="3">
    <source>
        <dbReference type="ARBA" id="ARBA00023082"/>
    </source>
</evidence>
<keyword evidence="3" id="KW-0731">Sigma factor</keyword>
<evidence type="ECO:0000256" key="4">
    <source>
        <dbReference type="ARBA" id="ARBA00023163"/>
    </source>
</evidence>
<proteinExistence type="inferred from homology"/>
<evidence type="ECO:0000256" key="1">
    <source>
        <dbReference type="ARBA" id="ARBA00010641"/>
    </source>
</evidence>
<keyword evidence="2" id="KW-0805">Transcription regulation</keyword>
<evidence type="ECO:0000256" key="2">
    <source>
        <dbReference type="ARBA" id="ARBA00023015"/>
    </source>
</evidence>
<comment type="similarity">
    <text evidence="1">Belongs to the sigma-70 factor family. ECF subfamily.</text>
</comment>
<organism evidence="7 8">
    <name type="scientific">Chitinophaga alhagiae</name>
    <dbReference type="NCBI Taxonomy" id="2203219"/>
    <lineage>
        <taxon>Bacteria</taxon>
        <taxon>Pseudomonadati</taxon>
        <taxon>Bacteroidota</taxon>
        <taxon>Chitinophagia</taxon>
        <taxon>Chitinophagales</taxon>
        <taxon>Chitinophagaceae</taxon>
        <taxon>Chitinophaga</taxon>
    </lineage>
</organism>
<dbReference type="PANTHER" id="PTHR43133">
    <property type="entry name" value="RNA POLYMERASE ECF-TYPE SIGMA FACTO"/>
    <property type="match status" value="1"/>
</dbReference>
<dbReference type="NCBIfam" id="TIGR02985">
    <property type="entry name" value="Sig70_bacteroi1"/>
    <property type="match status" value="1"/>
</dbReference>
<dbReference type="InterPro" id="IPR013324">
    <property type="entry name" value="RNA_pol_sigma_r3/r4-like"/>
</dbReference>
<dbReference type="PANTHER" id="PTHR43133:SF46">
    <property type="entry name" value="RNA POLYMERASE SIGMA-70 FACTOR ECF SUBFAMILY"/>
    <property type="match status" value="1"/>
</dbReference>
<dbReference type="InterPro" id="IPR013325">
    <property type="entry name" value="RNA_pol_sigma_r2"/>
</dbReference>
<sequence length="165" mass="19017">MHYSERLTFFAGALLRSREEAEEVVADVFVKLWLQREKLAEIHHFQTYLYTAVRNTAINYRSKNRLVFDELDHNSSALTPYVISPEETIISRENLQQIEKAINQLPVRCRLIFKLVKEDGLSYREVADVLDISVNTVNAQISIALKKLGSAIDLKKSFSFSLARK</sequence>
<dbReference type="InterPro" id="IPR013249">
    <property type="entry name" value="RNA_pol_sigma70_r4_t2"/>
</dbReference>
<evidence type="ECO:0000259" key="6">
    <source>
        <dbReference type="Pfam" id="PF08281"/>
    </source>
</evidence>
<dbReference type="InterPro" id="IPR014284">
    <property type="entry name" value="RNA_pol_sigma-70_dom"/>
</dbReference>
<dbReference type="Pfam" id="PF08281">
    <property type="entry name" value="Sigma70_r4_2"/>
    <property type="match status" value="1"/>
</dbReference>
<protein>
    <submittedName>
        <fullName evidence="7">RNA polymerase sigma-70 factor</fullName>
    </submittedName>
</protein>